<evidence type="ECO:0000313" key="1">
    <source>
        <dbReference type="EMBL" id="KAJ8493121.1"/>
    </source>
</evidence>
<proteinExistence type="predicted"/>
<reference evidence="1 2" key="1">
    <citation type="submission" date="2022-12" db="EMBL/GenBank/DDBJ databases">
        <title>Chromosome-scale assembly of the Ensete ventricosum genome.</title>
        <authorList>
            <person name="Dussert Y."/>
            <person name="Stocks J."/>
            <person name="Wendawek A."/>
            <person name="Woldeyes F."/>
            <person name="Nichols R.A."/>
            <person name="Borrell J.S."/>
        </authorList>
    </citation>
    <scope>NUCLEOTIDE SEQUENCE [LARGE SCALE GENOMIC DNA]</scope>
    <source>
        <strain evidence="2">cv. Maze</strain>
        <tissue evidence="1">Seeds</tissue>
    </source>
</reference>
<evidence type="ECO:0000313" key="2">
    <source>
        <dbReference type="Proteomes" id="UP001222027"/>
    </source>
</evidence>
<comment type="caution">
    <text evidence="1">The sequence shown here is derived from an EMBL/GenBank/DDBJ whole genome shotgun (WGS) entry which is preliminary data.</text>
</comment>
<dbReference type="AlphaFoldDB" id="A0AAV8R803"/>
<keyword evidence="2" id="KW-1185">Reference proteome</keyword>
<name>A0AAV8R803_ENSVE</name>
<organism evidence="1 2">
    <name type="scientific">Ensete ventricosum</name>
    <name type="common">Abyssinian banana</name>
    <name type="synonym">Musa ensete</name>
    <dbReference type="NCBI Taxonomy" id="4639"/>
    <lineage>
        <taxon>Eukaryota</taxon>
        <taxon>Viridiplantae</taxon>
        <taxon>Streptophyta</taxon>
        <taxon>Embryophyta</taxon>
        <taxon>Tracheophyta</taxon>
        <taxon>Spermatophyta</taxon>
        <taxon>Magnoliopsida</taxon>
        <taxon>Liliopsida</taxon>
        <taxon>Zingiberales</taxon>
        <taxon>Musaceae</taxon>
        <taxon>Ensete</taxon>
    </lineage>
</organism>
<dbReference type="EMBL" id="JAQQAF010000004">
    <property type="protein sequence ID" value="KAJ8493121.1"/>
    <property type="molecule type" value="Genomic_DNA"/>
</dbReference>
<dbReference type="Proteomes" id="UP001222027">
    <property type="component" value="Unassembled WGS sequence"/>
</dbReference>
<gene>
    <name evidence="1" type="ORF">OPV22_014842</name>
</gene>
<sequence length="108" mass="12525">MAKQQQQYREMAVPRDAAGGRRSLIPFRRYIAEQRGNIRRQSTVRMVFFGIWMRFLIPGYLLSQVKLDRRDELCQFNCIAIDGGTANMMWPVVAAYDKTGICSLPCQF</sequence>
<protein>
    <submittedName>
        <fullName evidence="1">Uncharacterized protein</fullName>
    </submittedName>
</protein>
<accession>A0AAV8R803</accession>